<reference evidence="1" key="1">
    <citation type="submission" date="2020-08" db="EMBL/GenBank/DDBJ databases">
        <title>Multicomponent nature underlies the extraordinary mechanical properties of spider dragline silk.</title>
        <authorList>
            <person name="Kono N."/>
            <person name="Nakamura H."/>
            <person name="Mori M."/>
            <person name="Yoshida Y."/>
            <person name="Ohtoshi R."/>
            <person name="Malay A.D."/>
            <person name="Moran D.A.P."/>
            <person name="Tomita M."/>
            <person name="Numata K."/>
            <person name="Arakawa K."/>
        </authorList>
    </citation>
    <scope>NUCLEOTIDE SEQUENCE</scope>
</reference>
<evidence type="ECO:0000313" key="2">
    <source>
        <dbReference type="Proteomes" id="UP000887013"/>
    </source>
</evidence>
<keyword evidence="2" id="KW-1185">Reference proteome</keyword>
<dbReference type="EMBL" id="BMAW01122724">
    <property type="protein sequence ID" value="GFU00083.1"/>
    <property type="molecule type" value="Genomic_DNA"/>
</dbReference>
<proteinExistence type="predicted"/>
<comment type="caution">
    <text evidence="1">The sequence shown here is derived from an EMBL/GenBank/DDBJ whole genome shotgun (WGS) entry which is preliminary data.</text>
</comment>
<gene>
    <name evidence="1" type="ORF">NPIL_570761</name>
</gene>
<organism evidence="1 2">
    <name type="scientific">Nephila pilipes</name>
    <name type="common">Giant wood spider</name>
    <name type="synonym">Nephila maculata</name>
    <dbReference type="NCBI Taxonomy" id="299642"/>
    <lineage>
        <taxon>Eukaryota</taxon>
        <taxon>Metazoa</taxon>
        <taxon>Ecdysozoa</taxon>
        <taxon>Arthropoda</taxon>
        <taxon>Chelicerata</taxon>
        <taxon>Arachnida</taxon>
        <taxon>Araneae</taxon>
        <taxon>Araneomorphae</taxon>
        <taxon>Entelegynae</taxon>
        <taxon>Araneoidea</taxon>
        <taxon>Nephilidae</taxon>
        <taxon>Nephila</taxon>
    </lineage>
</organism>
<evidence type="ECO:0000313" key="1">
    <source>
        <dbReference type="EMBL" id="GFU00083.1"/>
    </source>
</evidence>
<protein>
    <submittedName>
        <fullName evidence="1">Uncharacterized protein</fullName>
    </submittedName>
</protein>
<sequence>MSLLQTCLSKHFILKKNHVVHFPFLTDMLWLLHTELTKTLLSKIHRQSSSVHLPRAVENSGLNTMSCQTSPSMCKTHQ</sequence>
<dbReference type="AlphaFoldDB" id="A0A8X6U7G9"/>
<name>A0A8X6U7G9_NEPPI</name>
<accession>A0A8X6U7G9</accession>
<dbReference type="Proteomes" id="UP000887013">
    <property type="component" value="Unassembled WGS sequence"/>
</dbReference>